<reference evidence="1 2" key="1">
    <citation type="journal article" date="2018" name="Genome Biol. Evol.">
        <title>Multiple Roots of Fruiting Body Formation in Amoebozoa.</title>
        <authorList>
            <person name="Hillmann F."/>
            <person name="Forbes G."/>
            <person name="Novohradska S."/>
            <person name="Ferling I."/>
            <person name="Riege K."/>
            <person name="Groth M."/>
            <person name="Westermann M."/>
            <person name="Marz M."/>
            <person name="Spaller T."/>
            <person name="Winckler T."/>
            <person name="Schaap P."/>
            <person name="Glockner G."/>
        </authorList>
    </citation>
    <scope>NUCLEOTIDE SEQUENCE [LARGE SCALE GENOMIC DNA]</scope>
    <source>
        <strain evidence="1 2">Jena</strain>
    </source>
</reference>
<organism evidence="1 2">
    <name type="scientific">Planoprotostelium fungivorum</name>
    <dbReference type="NCBI Taxonomy" id="1890364"/>
    <lineage>
        <taxon>Eukaryota</taxon>
        <taxon>Amoebozoa</taxon>
        <taxon>Evosea</taxon>
        <taxon>Variosea</taxon>
        <taxon>Cavosteliida</taxon>
        <taxon>Cavosteliaceae</taxon>
        <taxon>Planoprotostelium</taxon>
    </lineage>
</organism>
<name>A0A2P6NJY3_9EUKA</name>
<gene>
    <name evidence="1" type="ORF">PROFUN_08287</name>
</gene>
<evidence type="ECO:0000313" key="2">
    <source>
        <dbReference type="Proteomes" id="UP000241769"/>
    </source>
</evidence>
<protein>
    <submittedName>
        <fullName evidence="1">Uncharacterized protein</fullName>
    </submittedName>
</protein>
<sequence length="41" mass="5100">MPDRTQVYRDFDKEAGEGHWSTITWKLNPYLRWTLNQLYRI</sequence>
<dbReference type="Proteomes" id="UP000241769">
    <property type="component" value="Unassembled WGS sequence"/>
</dbReference>
<dbReference type="InParanoid" id="A0A2P6NJY3"/>
<dbReference type="AlphaFoldDB" id="A0A2P6NJY3"/>
<dbReference type="EMBL" id="MDYQ01000066">
    <property type="protein sequence ID" value="PRP84267.1"/>
    <property type="molecule type" value="Genomic_DNA"/>
</dbReference>
<comment type="caution">
    <text evidence="1">The sequence shown here is derived from an EMBL/GenBank/DDBJ whole genome shotgun (WGS) entry which is preliminary data.</text>
</comment>
<keyword evidence="2" id="KW-1185">Reference proteome</keyword>
<evidence type="ECO:0000313" key="1">
    <source>
        <dbReference type="EMBL" id="PRP84267.1"/>
    </source>
</evidence>
<accession>A0A2P6NJY3</accession>
<proteinExistence type="predicted"/>